<evidence type="ECO:0000256" key="1">
    <source>
        <dbReference type="SAM" id="MobiDB-lite"/>
    </source>
</evidence>
<comment type="caution">
    <text evidence="2">The sequence shown here is derived from an EMBL/GenBank/DDBJ whole genome shotgun (WGS) entry which is preliminary data.</text>
</comment>
<dbReference type="Proteomes" id="UP001416858">
    <property type="component" value="Unassembled WGS sequence"/>
</dbReference>
<dbReference type="Pfam" id="PF06727">
    <property type="entry name" value="DUF1207"/>
    <property type="match status" value="1"/>
</dbReference>
<evidence type="ECO:0000313" key="3">
    <source>
        <dbReference type="Proteomes" id="UP001416858"/>
    </source>
</evidence>
<evidence type="ECO:0000313" key="2">
    <source>
        <dbReference type="EMBL" id="GAA5505641.1"/>
    </source>
</evidence>
<gene>
    <name evidence="2" type="ORF">Rcae01_01086</name>
</gene>
<proteinExistence type="predicted"/>
<dbReference type="EMBL" id="BAABRO010000002">
    <property type="protein sequence ID" value="GAA5505641.1"/>
    <property type="molecule type" value="Genomic_DNA"/>
</dbReference>
<feature type="region of interest" description="Disordered" evidence="1">
    <location>
        <begin position="57"/>
        <end position="91"/>
    </location>
</feature>
<keyword evidence="3" id="KW-1185">Reference proteome</keyword>
<accession>A0ABP9VLV9</accession>
<protein>
    <recommendedName>
        <fullName evidence="4">DUF1207 domain-containing protein</fullName>
    </recommendedName>
</protein>
<dbReference type="InterPro" id="IPR009599">
    <property type="entry name" value="DUF1207"/>
</dbReference>
<reference evidence="2 3" key="1">
    <citation type="submission" date="2024-02" db="EMBL/GenBank/DDBJ databases">
        <title>Rhodopirellula caenicola NBRC 110016.</title>
        <authorList>
            <person name="Ichikawa N."/>
            <person name="Katano-Makiyama Y."/>
            <person name="Hidaka K."/>
        </authorList>
    </citation>
    <scope>NUCLEOTIDE SEQUENCE [LARGE SCALE GENOMIC DNA]</scope>
    <source>
        <strain evidence="2 3">NBRC 110016</strain>
    </source>
</reference>
<sequence length="389" mass="43306">MLLWGMTPESTRGSEVDASWLRLASHGQKQTPIELPWSKPPGEAAVPLTDASGTVRADGGDASPSWFDPSLGDATRPRNRTDETTGWGFTDGMITESSPSSEHARLHGQVHTFEQDTVHEEWLPSVHSSNANRSQPQHDWVILPDGLLYKSYLAGPHEPRISTVLFSDTESGILWDATLGGRVGLLRYGTPGAVAAEGWQWDLEGAVMVRLDVENSEDVESMDFRFGTLITYADGPWSAKLGYFHISSHVGDEYMERFPLFQRINYVTESLIAGVSYQASDPLRVYGEFAYAVKASGGAKPIQIQFGAEHVPVPLQPKRGGPFNAINVDVREAVDFSPTMTLQTGWQWQGMASQRRIRFGLQYLNGYTTQFEFFHQREEQIGIGSWFDY</sequence>
<evidence type="ECO:0008006" key="4">
    <source>
        <dbReference type="Google" id="ProtNLM"/>
    </source>
</evidence>
<name>A0ABP9VLV9_9BACT</name>
<organism evidence="2 3">
    <name type="scientific">Novipirellula caenicola</name>
    <dbReference type="NCBI Taxonomy" id="1536901"/>
    <lineage>
        <taxon>Bacteria</taxon>
        <taxon>Pseudomonadati</taxon>
        <taxon>Planctomycetota</taxon>
        <taxon>Planctomycetia</taxon>
        <taxon>Pirellulales</taxon>
        <taxon>Pirellulaceae</taxon>
        <taxon>Novipirellula</taxon>
    </lineage>
</organism>